<feature type="transmembrane region" description="Helical" evidence="2">
    <location>
        <begin position="54"/>
        <end position="71"/>
    </location>
</feature>
<proteinExistence type="predicted"/>
<dbReference type="RefSeq" id="WP_268040227.1">
    <property type="nucleotide sequence ID" value="NZ_JAPQER010000002.1"/>
</dbReference>
<accession>A0ABT4CYA4</accession>
<evidence type="ECO:0000256" key="2">
    <source>
        <dbReference type="SAM" id="Phobius"/>
    </source>
</evidence>
<keyword evidence="1" id="KW-0175">Coiled coil</keyword>
<dbReference type="InterPro" id="IPR019715">
    <property type="entry name" value="Haemolysin_XhlA"/>
</dbReference>
<keyword evidence="2" id="KW-0472">Membrane</keyword>
<evidence type="ECO:0000256" key="1">
    <source>
        <dbReference type="SAM" id="Coils"/>
    </source>
</evidence>
<feature type="coiled-coil region" evidence="1">
    <location>
        <begin position="3"/>
        <end position="44"/>
    </location>
</feature>
<name>A0ABT4CYA4_9CLOT</name>
<dbReference type="Proteomes" id="UP001078443">
    <property type="component" value="Unassembled WGS sequence"/>
</dbReference>
<keyword evidence="2" id="KW-0812">Transmembrane</keyword>
<gene>
    <name evidence="3" type="ORF">OW763_06275</name>
</gene>
<protein>
    <submittedName>
        <fullName evidence="3">Hemolysin XhlA family protein</fullName>
    </submittedName>
</protein>
<dbReference type="EMBL" id="JAPQER010000002">
    <property type="protein sequence ID" value="MCY6483954.1"/>
    <property type="molecule type" value="Genomic_DNA"/>
</dbReference>
<sequence length="77" mass="9250">MNSETMEIKITEHEETLKDHDKRLDRVEQDSREFRVENKNLCDNIKGLTNVMKWFIGIWVTSLLGFFFYVVQNNILK</sequence>
<keyword evidence="4" id="KW-1185">Reference proteome</keyword>
<evidence type="ECO:0000313" key="4">
    <source>
        <dbReference type="Proteomes" id="UP001078443"/>
    </source>
</evidence>
<comment type="caution">
    <text evidence="3">The sequence shown here is derived from an EMBL/GenBank/DDBJ whole genome shotgun (WGS) entry which is preliminary data.</text>
</comment>
<reference evidence="3" key="1">
    <citation type="submission" date="2022-12" db="EMBL/GenBank/DDBJ databases">
        <authorList>
            <person name="Wang J."/>
        </authorList>
    </citation>
    <scope>NUCLEOTIDE SEQUENCE</scope>
    <source>
        <strain evidence="3">HY-45-18</strain>
    </source>
</reference>
<dbReference type="Pfam" id="PF10779">
    <property type="entry name" value="XhlA"/>
    <property type="match status" value="1"/>
</dbReference>
<keyword evidence="2" id="KW-1133">Transmembrane helix</keyword>
<organism evidence="3 4">
    <name type="scientific">Clostridium aestuarii</name>
    <dbReference type="NCBI Taxonomy" id="338193"/>
    <lineage>
        <taxon>Bacteria</taxon>
        <taxon>Bacillati</taxon>
        <taxon>Bacillota</taxon>
        <taxon>Clostridia</taxon>
        <taxon>Eubacteriales</taxon>
        <taxon>Clostridiaceae</taxon>
        <taxon>Clostridium</taxon>
    </lineage>
</organism>
<evidence type="ECO:0000313" key="3">
    <source>
        <dbReference type="EMBL" id="MCY6483954.1"/>
    </source>
</evidence>